<protein>
    <submittedName>
        <fullName evidence="3">Uncharacterized protein</fullName>
    </submittedName>
</protein>
<feature type="compositionally biased region" description="Polar residues" evidence="2">
    <location>
        <begin position="78"/>
        <end position="88"/>
    </location>
</feature>
<keyword evidence="4" id="KW-1185">Reference proteome</keyword>
<dbReference type="EMBL" id="NMUH01006313">
    <property type="protein sequence ID" value="MQM14983.1"/>
    <property type="molecule type" value="Genomic_DNA"/>
</dbReference>
<dbReference type="AlphaFoldDB" id="A0A843WUA5"/>
<organism evidence="3 4">
    <name type="scientific">Colocasia esculenta</name>
    <name type="common">Wild taro</name>
    <name type="synonym">Arum esculentum</name>
    <dbReference type="NCBI Taxonomy" id="4460"/>
    <lineage>
        <taxon>Eukaryota</taxon>
        <taxon>Viridiplantae</taxon>
        <taxon>Streptophyta</taxon>
        <taxon>Embryophyta</taxon>
        <taxon>Tracheophyta</taxon>
        <taxon>Spermatophyta</taxon>
        <taxon>Magnoliopsida</taxon>
        <taxon>Liliopsida</taxon>
        <taxon>Araceae</taxon>
        <taxon>Aroideae</taxon>
        <taxon>Colocasieae</taxon>
        <taxon>Colocasia</taxon>
    </lineage>
</organism>
<feature type="region of interest" description="Disordered" evidence="2">
    <location>
        <begin position="159"/>
        <end position="194"/>
    </location>
</feature>
<evidence type="ECO:0000256" key="2">
    <source>
        <dbReference type="SAM" id="MobiDB-lite"/>
    </source>
</evidence>
<dbReference type="Pfam" id="PF03004">
    <property type="entry name" value="Transposase_24"/>
    <property type="match status" value="1"/>
</dbReference>
<gene>
    <name evidence="3" type="ORF">Taro_047921</name>
</gene>
<evidence type="ECO:0000256" key="1">
    <source>
        <dbReference type="SAM" id="Coils"/>
    </source>
</evidence>
<feature type="compositionally biased region" description="Low complexity" evidence="2">
    <location>
        <begin position="104"/>
        <end position="122"/>
    </location>
</feature>
<dbReference type="Proteomes" id="UP000652761">
    <property type="component" value="Unassembled WGS sequence"/>
</dbReference>
<feature type="region of interest" description="Disordered" evidence="2">
    <location>
        <begin position="503"/>
        <end position="532"/>
    </location>
</feature>
<name>A0A843WUA5_COLES</name>
<accession>A0A843WUA5</accession>
<sequence>MGSTSFATEIDLKIKHGVVRSTPWFLMGRTSNLQFWFWPLGNGVDLNFNCGRPQYKTWCGGVDPKMLNKFSKTRRSAHQTSLGESSHAQGGLASHSQEVGLRTQAGASASQSAHVHSQASASKAGASISQAVHSQLGAAQEGGLYTPRSLPDATNISEHATITPRTSGSASSVASVGTTRRGRGPSRATSVRILPPGQTISIDLQGGSAVGPYGQQFTTYLGVCNRVHCNLWQQEYMTLPPEKKEAILRDLQDDHLRMHVIICHQLMILVNGGTCVRYGIEKIRVSERNKSNRCHLSMPYRRGQMNIHQLNNDFMEREGRHPTRPEMFQMTQARTTPDGSVMWSNEQSRQMMDQMNQLMNPTPSEESDATANPPVLTPEEAFRQVFGRDRPGRIRCGGRGQTLRSWYGPSECGSSSNTIYQRLLEEQSQQKSEICQQKSEISQQKSEIERMKKIIEDQERRIAAQSTDIDVRVEAQVEARLAELKTQMLQSMDDRVLELIRMSGSGAPVLPEDETDEEVRDGEDEGTFGEDE</sequence>
<comment type="caution">
    <text evidence="3">The sequence shown here is derived from an EMBL/GenBank/DDBJ whole genome shotgun (WGS) entry which is preliminary data.</text>
</comment>
<feature type="compositionally biased region" description="Acidic residues" evidence="2">
    <location>
        <begin position="511"/>
        <end position="532"/>
    </location>
</feature>
<evidence type="ECO:0000313" key="4">
    <source>
        <dbReference type="Proteomes" id="UP000652761"/>
    </source>
</evidence>
<evidence type="ECO:0000313" key="3">
    <source>
        <dbReference type="EMBL" id="MQM14983.1"/>
    </source>
</evidence>
<feature type="compositionally biased region" description="Low complexity" evidence="2">
    <location>
        <begin position="166"/>
        <end position="179"/>
    </location>
</feature>
<dbReference type="InterPro" id="IPR004252">
    <property type="entry name" value="Probable_transposase_24"/>
</dbReference>
<keyword evidence="1" id="KW-0175">Coiled coil</keyword>
<reference evidence="3" key="1">
    <citation type="submission" date="2017-07" db="EMBL/GenBank/DDBJ databases">
        <title>Taro Niue Genome Assembly and Annotation.</title>
        <authorList>
            <person name="Atibalentja N."/>
            <person name="Keating K."/>
            <person name="Fields C.J."/>
        </authorList>
    </citation>
    <scope>NUCLEOTIDE SEQUENCE</scope>
    <source>
        <strain evidence="3">Niue_2</strain>
        <tissue evidence="3">Leaf</tissue>
    </source>
</reference>
<feature type="region of interest" description="Disordered" evidence="2">
    <location>
        <begin position="72"/>
        <end position="126"/>
    </location>
</feature>
<proteinExistence type="predicted"/>
<feature type="coiled-coil region" evidence="1">
    <location>
        <begin position="441"/>
        <end position="468"/>
    </location>
</feature>